<dbReference type="AlphaFoldDB" id="A0A6L3VUG5"/>
<dbReference type="EMBL" id="WBMR01000034">
    <property type="protein sequence ID" value="KAB2381914.1"/>
    <property type="molecule type" value="Genomic_DNA"/>
</dbReference>
<keyword evidence="1" id="KW-0812">Transmembrane</keyword>
<evidence type="ECO:0000313" key="3">
    <source>
        <dbReference type="Proteomes" id="UP000483004"/>
    </source>
</evidence>
<accession>A0A6L3VUG5</accession>
<name>A0A6L3VUG5_9ACTN</name>
<sequence length="164" mass="16490">MLPIPRSGGALGAMVPLVVAMGAAAVVGAATGSPIGEVERVTGRHLPVLRILTVVLLFAAATVLFAAAAVGRAPTGGTLALIRACAGLTGMTLLTAVVAGPHRCWTLPLAYTILCGRALERSWASLWFWPIRTAHDPTAATVAAALLLAGLLAIAARAAPGGRS</sequence>
<comment type="caution">
    <text evidence="2">The sequence shown here is derived from an EMBL/GenBank/DDBJ whole genome shotgun (WGS) entry which is preliminary data.</text>
</comment>
<dbReference type="OrthoDB" id="4350800at2"/>
<dbReference type="Proteomes" id="UP000483004">
    <property type="component" value="Unassembled WGS sequence"/>
</dbReference>
<feature type="transmembrane region" description="Helical" evidence="1">
    <location>
        <begin position="48"/>
        <end position="68"/>
    </location>
</feature>
<dbReference type="RefSeq" id="WP_151540657.1">
    <property type="nucleotide sequence ID" value="NZ_WBMR01000034.1"/>
</dbReference>
<feature type="transmembrane region" description="Helical" evidence="1">
    <location>
        <begin position="80"/>
        <end position="99"/>
    </location>
</feature>
<keyword evidence="3" id="KW-1185">Reference proteome</keyword>
<protein>
    <submittedName>
        <fullName evidence="2">Uncharacterized protein</fullName>
    </submittedName>
</protein>
<evidence type="ECO:0000313" key="2">
    <source>
        <dbReference type="EMBL" id="KAB2381914.1"/>
    </source>
</evidence>
<gene>
    <name evidence="2" type="ORF">F9B16_14940</name>
</gene>
<proteinExistence type="predicted"/>
<keyword evidence="1" id="KW-0472">Membrane</keyword>
<reference evidence="2 3" key="1">
    <citation type="submission" date="2019-09" db="EMBL/GenBank/DDBJ databases">
        <title>Actinomadura physcomitrii sp. nov., a novel actinomycete isolated from moss [Physcomitrium sphaericum (Ludw) Fuernr].</title>
        <authorList>
            <person name="Liu C."/>
            <person name="Zhuang X."/>
        </authorList>
    </citation>
    <scope>NUCLEOTIDE SEQUENCE [LARGE SCALE GENOMIC DNA]</scope>
    <source>
        <strain evidence="2 3">CYP1-1B</strain>
    </source>
</reference>
<organism evidence="2 3">
    <name type="scientific">Actinomadura montaniterrae</name>
    <dbReference type="NCBI Taxonomy" id="1803903"/>
    <lineage>
        <taxon>Bacteria</taxon>
        <taxon>Bacillati</taxon>
        <taxon>Actinomycetota</taxon>
        <taxon>Actinomycetes</taxon>
        <taxon>Streptosporangiales</taxon>
        <taxon>Thermomonosporaceae</taxon>
        <taxon>Actinomadura</taxon>
    </lineage>
</organism>
<feature type="transmembrane region" description="Helical" evidence="1">
    <location>
        <begin position="139"/>
        <end position="159"/>
    </location>
</feature>
<evidence type="ECO:0000256" key="1">
    <source>
        <dbReference type="SAM" id="Phobius"/>
    </source>
</evidence>
<keyword evidence="1" id="KW-1133">Transmembrane helix</keyword>